<evidence type="ECO:0000313" key="12">
    <source>
        <dbReference type="Proteomes" id="UP001652623"/>
    </source>
</evidence>
<dbReference type="InterPro" id="IPR046956">
    <property type="entry name" value="RLP23-like"/>
</dbReference>
<evidence type="ECO:0000256" key="2">
    <source>
        <dbReference type="ARBA" id="ARBA00022614"/>
    </source>
</evidence>
<reference evidence="13" key="1">
    <citation type="submission" date="2025-08" db="UniProtKB">
        <authorList>
            <consortium name="RefSeq"/>
        </authorList>
    </citation>
    <scope>IDENTIFICATION</scope>
    <source>
        <tissue evidence="13">Seedling</tissue>
    </source>
</reference>
<evidence type="ECO:0000256" key="1">
    <source>
        <dbReference type="ARBA" id="ARBA00004479"/>
    </source>
</evidence>
<evidence type="ECO:0000256" key="7">
    <source>
        <dbReference type="ARBA" id="ARBA00023136"/>
    </source>
</evidence>
<evidence type="ECO:0000256" key="6">
    <source>
        <dbReference type="ARBA" id="ARBA00022989"/>
    </source>
</evidence>
<comment type="subcellular location">
    <subcellularLocation>
        <location evidence="1">Membrane</location>
        <topology evidence="1">Single-pass type I membrane protein</topology>
    </subcellularLocation>
</comment>
<dbReference type="PANTHER" id="PTHR48061">
    <property type="entry name" value="LEUCINE-RICH REPEAT RECEPTOR PROTEIN KINASE EMS1-LIKE-RELATED"/>
    <property type="match status" value="1"/>
</dbReference>
<sequence>MGLSLCLVVFQNLVAKLLLFNIFVADYISSANIQQPSCHDEERSALMQFKDSFVINKSASSFEGAYPKVLRWKSGSNCCLWDGIGCDAETSHVIGLDLGSSCLFGSINFNSTLFTLVHLQMLSLADNHFNLSQIPAAIGQLSGLTYLNLSNSAFYGQVPSEISNLTKLSSLDVSSNYDPDTGEKVLQLKDHHNFKTLVRNLTRNQSELELLFLDGNKISGQIPIWMWNTSTHTLIVLDVSNNSLTDFDQLPNQFLPWINLFMFDISLNKFLGPLPIPPPSIAYYNASNNMLTGEIPPLFCNMTSFRNLDLSNNNLEGMVPKCLGSSSKALLTLSLRNNSFHGIIPQLCSNNASQLKMVDVSYNQLQGKLPRSLSHCLMLEAIVVSNNQLHDSFLLGNWEKNN</sequence>
<dbReference type="Gene3D" id="3.80.10.10">
    <property type="entry name" value="Ribonuclease Inhibitor"/>
    <property type="match status" value="3"/>
</dbReference>
<keyword evidence="3" id="KW-0812">Transmembrane</keyword>
<evidence type="ECO:0000256" key="5">
    <source>
        <dbReference type="ARBA" id="ARBA00022737"/>
    </source>
</evidence>
<dbReference type="InterPro" id="IPR013210">
    <property type="entry name" value="LRR_N_plant-typ"/>
</dbReference>
<evidence type="ECO:0000256" key="4">
    <source>
        <dbReference type="ARBA" id="ARBA00022729"/>
    </source>
</evidence>
<dbReference type="GeneID" id="132804949"/>
<dbReference type="InterPro" id="IPR001611">
    <property type="entry name" value="Leu-rich_rpt"/>
</dbReference>
<keyword evidence="2" id="KW-0433">Leucine-rich repeat</keyword>
<keyword evidence="5" id="KW-0677">Repeat</keyword>
<dbReference type="Pfam" id="PF08263">
    <property type="entry name" value="LRRNT_2"/>
    <property type="match status" value="1"/>
</dbReference>
<dbReference type="PANTHER" id="PTHR48061:SF12">
    <property type="entry name" value="DISEASE RESISTANCE LIKE PROTEIN"/>
    <property type="match status" value="1"/>
</dbReference>
<evidence type="ECO:0000256" key="3">
    <source>
        <dbReference type="ARBA" id="ARBA00022692"/>
    </source>
</evidence>
<keyword evidence="8" id="KW-0675">Receptor</keyword>
<dbReference type="Proteomes" id="UP001652623">
    <property type="component" value="Chromosome 8"/>
</dbReference>
<dbReference type="InterPro" id="IPR032675">
    <property type="entry name" value="LRR_dom_sf"/>
</dbReference>
<accession>A0ABM4AFB3</accession>
<dbReference type="SUPFAM" id="SSF52058">
    <property type="entry name" value="L domain-like"/>
    <property type="match status" value="1"/>
</dbReference>
<dbReference type="RefSeq" id="XP_060675424.1">
    <property type="nucleotide sequence ID" value="XM_060819441.1"/>
</dbReference>
<protein>
    <submittedName>
        <fullName evidence="13">Receptor-like protein 6 isoform X1</fullName>
    </submittedName>
</protein>
<evidence type="ECO:0000256" key="9">
    <source>
        <dbReference type="ARBA" id="ARBA00023180"/>
    </source>
</evidence>
<gene>
    <name evidence="13" type="primary">LOC132804949</name>
</gene>
<keyword evidence="6" id="KW-1133">Transmembrane helix</keyword>
<feature type="domain" description="Leucine-rich repeat-containing N-terminal plant-type" evidence="11">
    <location>
        <begin position="39"/>
        <end position="87"/>
    </location>
</feature>
<evidence type="ECO:0000259" key="11">
    <source>
        <dbReference type="Pfam" id="PF08263"/>
    </source>
</evidence>
<evidence type="ECO:0000256" key="10">
    <source>
        <dbReference type="SAM" id="SignalP"/>
    </source>
</evidence>
<organism evidence="12 13">
    <name type="scientific">Ziziphus jujuba</name>
    <name type="common">Chinese jujube</name>
    <name type="synonym">Ziziphus sativa</name>
    <dbReference type="NCBI Taxonomy" id="326968"/>
    <lineage>
        <taxon>Eukaryota</taxon>
        <taxon>Viridiplantae</taxon>
        <taxon>Streptophyta</taxon>
        <taxon>Embryophyta</taxon>
        <taxon>Tracheophyta</taxon>
        <taxon>Spermatophyta</taxon>
        <taxon>Magnoliopsida</taxon>
        <taxon>eudicotyledons</taxon>
        <taxon>Gunneridae</taxon>
        <taxon>Pentapetalae</taxon>
        <taxon>rosids</taxon>
        <taxon>fabids</taxon>
        <taxon>Rosales</taxon>
        <taxon>Rhamnaceae</taxon>
        <taxon>Paliureae</taxon>
        <taxon>Ziziphus</taxon>
    </lineage>
</organism>
<keyword evidence="4 10" id="KW-0732">Signal</keyword>
<keyword evidence="12" id="KW-1185">Reference proteome</keyword>
<feature type="chain" id="PRO_5046096742" evidence="10">
    <location>
        <begin position="31"/>
        <end position="402"/>
    </location>
</feature>
<keyword evidence="9" id="KW-0325">Glycoprotein</keyword>
<evidence type="ECO:0000256" key="8">
    <source>
        <dbReference type="ARBA" id="ARBA00023170"/>
    </source>
</evidence>
<keyword evidence="7" id="KW-0472">Membrane</keyword>
<dbReference type="Pfam" id="PF00560">
    <property type="entry name" value="LRR_1"/>
    <property type="match status" value="5"/>
</dbReference>
<evidence type="ECO:0000313" key="13">
    <source>
        <dbReference type="RefSeq" id="XP_060675424.1"/>
    </source>
</evidence>
<feature type="signal peptide" evidence="10">
    <location>
        <begin position="1"/>
        <end position="30"/>
    </location>
</feature>
<proteinExistence type="predicted"/>
<name>A0ABM4AFB3_ZIZJJ</name>